<dbReference type="RefSeq" id="WP_091542289.1">
    <property type="nucleotide sequence ID" value="NZ_FMUS01000009.1"/>
</dbReference>
<dbReference type="Gene3D" id="3.40.50.360">
    <property type="match status" value="1"/>
</dbReference>
<sequence length="348" mass="38418">MMYLVQPGIISSQLKDMVKAATGDLSYCLIENHHELPDLKNKKVLFAVEVDAAGVNIPLFEILSSLATREAYPLEGSTAAILVHSNGQLYTKSIAAHLVFVANQLGCSFIGQPLVEATDDLSNFLTWKKIINLPLREISLQISQQLGSRLRNENREIIENPKIVVLHSSSRTTSNTLTLWRMVSTHLHGFQIDELPIENGSVYDCYGCSFKTCLSFGQKNSCYYGGVMTKTILPAIEEADGVVWICPNYNDAISSNLMAVINRLTALYRKISFNNKTIFSIIVSGNSGSDSVAKQLIDALNINKGFYLPPRFAMMETANDPGAIMEVANIESKAQAFAEHMIREMGKS</sequence>
<dbReference type="PANTHER" id="PTHR43278:SF4">
    <property type="entry name" value="NAD(P)H-DEPENDENT FMN-CONTAINING OXIDOREDUCTASE YWQN-RELATED"/>
    <property type="match status" value="1"/>
</dbReference>
<dbReference type="SUPFAM" id="SSF52218">
    <property type="entry name" value="Flavoproteins"/>
    <property type="match status" value="1"/>
</dbReference>
<keyword evidence="2" id="KW-0288">FMN</keyword>
<evidence type="ECO:0000259" key="3">
    <source>
        <dbReference type="Pfam" id="PF03358"/>
    </source>
</evidence>
<evidence type="ECO:0000256" key="1">
    <source>
        <dbReference type="ARBA" id="ARBA00022630"/>
    </source>
</evidence>
<dbReference type="InterPro" id="IPR029039">
    <property type="entry name" value="Flavoprotein-like_sf"/>
</dbReference>
<dbReference type="Proteomes" id="UP000198636">
    <property type="component" value="Unassembled WGS sequence"/>
</dbReference>
<proteinExistence type="predicted"/>
<evidence type="ECO:0000313" key="5">
    <source>
        <dbReference type="Proteomes" id="UP000198636"/>
    </source>
</evidence>
<dbReference type="GO" id="GO:0016491">
    <property type="term" value="F:oxidoreductase activity"/>
    <property type="evidence" value="ECO:0007669"/>
    <property type="project" value="InterPro"/>
</dbReference>
<gene>
    <name evidence="4" type="ORF">SAMN03080606_01710</name>
</gene>
<dbReference type="EMBL" id="FMUS01000009">
    <property type="protein sequence ID" value="SCY51550.1"/>
    <property type="molecule type" value="Genomic_DNA"/>
</dbReference>
<evidence type="ECO:0000256" key="2">
    <source>
        <dbReference type="ARBA" id="ARBA00022643"/>
    </source>
</evidence>
<dbReference type="InterPro" id="IPR051796">
    <property type="entry name" value="ISF_SsuE-like"/>
</dbReference>
<organism evidence="4 5">
    <name type="scientific">Alkaliphilus peptidifermentans DSM 18978</name>
    <dbReference type="NCBI Taxonomy" id="1120976"/>
    <lineage>
        <taxon>Bacteria</taxon>
        <taxon>Bacillati</taxon>
        <taxon>Bacillota</taxon>
        <taxon>Clostridia</taxon>
        <taxon>Peptostreptococcales</taxon>
        <taxon>Natronincolaceae</taxon>
        <taxon>Alkaliphilus</taxon>
    </lineage>
</organism>
<dbReference type="STRING" id="1120976.SAMN03080606_01710"/>
<keyword evidence="5" id="KW-1185">Reference proteome</keyword>
<dbReference type="OrthoDB" id="1705236at2"/>
<dbReference type="PANTHER" id="PTHR43278">
    <property type="entry name" value="NAD(P)H-DEPENDENT FMN-CONTAINING OXIDOREDUCTASE YWQN-RELATED"/>
    <property type="match status" value="1"/>
</dbReference>
<feature type="domain" description="NADPH-dependent FMN reductase-like" evidence="3">
    <location>
        <begin position="161"/>
        <end position="318"/>
    </location>
</feature>
<reference evidence="4 5" key="1">
    <citation type="submission" date="2016-10" db="EMBL/GenBank/DDBJ databases">
        <authorList>
            <person name="de Groot N.N."/>
        </authorList>
    </citation>
    <scope>NUCLEOTIDE SEQUENCE [LARGE SCALE GENOMIC DNA]</scope>
    <source>
        <strain evidence="4 5">DSM 18978</strain>
    </source>
</reference>
<protein>
    <submittedName>
        <fullName evidence="4">Multimeric flavodoxin WrbA</fullName>
    </submittedName>
</protein>
<name>A0A1G5GK16_9FIRM</name>
<dbReference type="InterPro" id="IPR005025">
    <property type="entry name" value="FMN_Rdtase-like_dom"/>
</dbReference>
<keyword evidence="1" id="KW-0285">Flavoprotein</keyword>
<evidence type="ECO:0000313" key="4">
    <source>
        <dbReference type="EMBL" id="SCY51550.1"/>
    </source>
</evidence>
<dbReference type="AlphaFoldDB" id="A0A1G5GK16"/>
<accession>A0A1G5GK16</accession>
<dbReference type="Pfam" id="PF03358">
    <property type="entry name" value="FMN_red"/>
    <property type="match status" value="1"/>
</dbReference>